<dbReference type="GO" id="GO:0003676">
    <property type="term" value="F:nucleic acid binding"/>
    <property type="evidence" value="ECO:0007669"/>
    <property type="project" value="InterPro"/>
</dbReference>
<dbReference type="InParanoid" id="E9I7D5"/>
<dbReference type="HOGENOM" id="CLU_095977_0_3_1"/>
<dbReference type="STRING" id="6669.E9I7D5"/>
<dbReference type="GO" id="GO:0004523">
    <property type="term" value="F:RNA-DNA hybrid ribonuclease activity"/>
    <property type="evidence" value="ECO:0007669"/>
    <property type="project" value="InterPro"/>
</dbReference>
<organism evidence="2 3">
    <name type="scientific">Daphnia pulex</name>
    <name type="common">Water flea</name>
    <dbReference type="NCBI Taxonomy" id="6669"/>
    <lineage>
        <taxon>Eukaryota</taxon>
        <taxon>Metazoa</taxon>
        <taxon>Ecdysozoa</taxon>
        <taxon>Arthropoda</taxon>
        <taxon>Crustacea</taxon>
        <taxon>Branchiopoda</taxon>
        <taxon>Diplostraca</taxon>
        <taxon>Cladocera</taxon>
        <taxon>Anomopoda</taxon>
        <taxon>Daphniidae</taxon>
        <taxon>Daphnia</taxon>
    </lineage>
</organism>
<reference evidence="2 3" key="1">
    <citation type="journal article" date="2011" name="Science">
        <title>The ecoresponsive genome of Daphnia pulex.</title>
        <authorList>
            <person name="Colbourne J.K."/>
            <person name="Pfrender M.E."/>
            <person name="Gilbert D."/>
            <person name="Thomas W.K."/>
            <person name="Tucker A."/>
            <person name="Oakley T.H."/>
            <person name="Tokishita S."/>
            <person name="Aerts A."/>
            <person name="Arnold G.J."/>
            <person name="Basu M.K."/>
            <person name="Bauer D.J."/>
            <person name="Caceres C.E."/>
            <person name="Carmel L."/>
            <person name="Casola C."/>
            <person name="Choi J.H."/>
            <person name="Detter J.C."/>
            <person name="Dong Q."/>
            <person name="Dusheyko S."/>
            <person name="Eads B.D."/>
            <person name="Frohlich T."/>
            <person name="Geiler-Samerotte K.A."/>
            <person name="Gerlach D."/>
            <person name="Hatcher P."/>
            <person name="Jogdeo S."/>
            <person name="Krijgsveld J."/>
            <person name="Kriventseva E.V."/>
            <person name="Kultz D."/>
            <person name="Laforsch C."/>
            <person name="Lindquist E."/>
            <person name="Lopez J."/>
            <person name="Manak J.R."/>
            <person name="Muller J."/>
            <person name="Pangilinan J."/>
            <person name="Patwardhan R.P."/>
            <person name="Pitluck S."/>
            <person name="Pritham E.J."/>
            <person name="Rechtsteiner A."/>
            <person name="Rho M."/>
            <person name="Rogozin I.B."/>
            <person name="Sakarya O."/>
            <person name="Salamov A."/>
            <person name="Schaack S."/>
            <person name="Shapiro H."/>
            <person name="Shiga Y."/>
            <person name="Skalitzky C."/>
            <person name="Smith Z."/>
            <person name="Souvorov A."/>
            <person name="Sung W."/>
            <person name="Tang Z."/>
            <person name="Tsuchiya D."/>
            <person name="Tu H."/>
            <person name="Vos H."/>
            <person name="Wang M."/>
            <person name="Wolf Y.I."/>
            <person name="Yamagata H."/>
            <person name="Yamada T."/>
            <person name="Ye Y."/>
            <person name="Shaw J.R."/>
            <person name="Andrews J."/>
            <person name="Crease T.J."/>
            <person name="Tang H."/>
            <person name="Lucas S.M."/>
            <person name="Robertson H.M."/>
            <person name="Bork P."/>
            <person name="Koonin E.V."/>
            <person name="Zdobnov E.M."/>
            <person name="Grigoriev I.V."/>
            <person name="Lynch M."/>
            <person name="Boore J.L."/>
        </authorList>
    </citation>
    <scope>NUCLEOTIDE SEQUENCE [LARGE SCALE GENOMIC DNA]</scope>
</reference>
<keyword evidence="3" id="KW-1185">Reference proteome</keyword>
<dbReference type="PANTHER" id="PTHR48475:SF1">
    <property type="entry name" value="RNASE H TYPE-1 DOMAIN-CONTAINING PROTEIN"/>
    <property type="match status" value="1"/>
</dbReference>
<evidence type="ECO:0000313" key="3">
    <source>
        <dbReference type="Proteomes" id="UP000000305"/>
    </source>
</evidence>
<dbReference type="InterPro" id="IPR012337">
    <property type="entry name" value="RNaseH-like_sf"/>
</dbReference>
<feature type="non-terminal residue" evidence="2">
    <location>
        <position position="145"/>
    </location>
</feature>
<dbReference type="CDD" id="cd09279">
    <property type="entry name" value="RNase_HI_like"/>
    <property type="match status" value="1"/>
</dbReference>
<name>E9I7D5_DAPPU</name>
<dbReference type="OrthoDB" id="121347at2759"/>
<dbReference type="SUPFAM" id="SSF53098">
    <property type="entry name" value="Ribonuclease H-like"/>
    <property type="match status" value="1"/>
</dbReference>
<evidence type="ECO:0000313" key="2">
    <source>
        <dbReference type="EMBL" id="EFX60095.1"/>
    </source>
</evidence>
<protein>
    <recommendedName>
        <fullName evidence="1">RNase H type-1 domain-containing protein</fullName>
    </recommendedName>
</protein>
<dbReference type="KEGG" id="dpx:DAPPUDRAFT_72824"/>
<gene>
    <name evidence="2" type="ORF">DAPPUDRAFT_72824</name>
</gene>
<dbReference type="Pfam" id="PF13456">
    <property type="entry name" value="RVT_3"/>
    <property type="match status" value="1"/>
</dbReference>
<dbReference type="InterPro" id="IPR002156">
    <property type="entry name" value="RNaseH_domain"/>
</dbReference>
<accession>E9I7D5</accession>
<dbReference type="AlphaFoldDB" id="E9I7D5"/>
<dbReference type="Proteomes" id="UP000000305">
    <property type="component" value="Unassembled WGS sequence"/>
</dbReference>
<proteinExistence type="predicted"/>
<feature type="domain" description="RNase H type-1" evidence="1">
    <location>
        <begin position="19"/>
        <end position="141"/>
    </location>
</feature>
<dbReference type="InterPro" id="IPR036397">
    <property type="entry name" value="RNaseH_sf"/>
</dbReference>
<evidence type="ECO:0000259" key="1">
    <source>
        <dbReference type="Pfam" id="PF13456"/>
    </source>
</evidence>
<dbReference type="Gene3D" id="3.30.420.10">
    <property type="entry name" value="Ribonuclease H-like superfamily/Ribonuclease H"/>
    <property type="match status" value="1"/>
</dbReference>
<dbReference type="PANTHER" id="PTHR48475">
    <property type="entry name" value="RIBONUCLEASE H"/>
    <property type="match status" value="1"/>
</dbReference>
<dbReference type="EMBL" id="GL737150">
    <property type="protein sequence ID" value="EFX60095.1"/>
    <property type="molecule type" value="Genomic_DNA"/>
</dbReference>
<sequence length="145" mass="15953">MAVGLPKVIKGKTAYYATFDGGVKLTERIGSFGAILWRLPDWTIVAAVQGVVEDATVNVAEYHGCLAALKLATQNNVGTLDVFGDSRLIINQLQDVIQCKHPRLQVLKRTIQSMSSNLNNVEYHHVKRMWNAPADFLANAAMSSR</sequence>